<keyword evidence="3" id="KW-1185">Reference proteome</keyword>
<dbReference type="InterPro" id="IPR013955">
    <property type="entry name" value="Rep_factor-A_C"/>
</dbReference>
<dbReference type="EMBL" id="OX465080">
    <property type="protein sequence ID" value="CAI9279988.1"/>
    <property type="molecule type" value="Genomic_DNA"/>
</dbReference>
<sequence length="314" mass="35477">MAFYIKGPNFATLETGSSKLTPQDQKLTFVQETVVTECNDFSGSEFGFSFVDYQNVLSFAHPQDTSVDVISLVVAVAEMQRDHPYKSKHKLNINIQDAKGLQLHVNLWGDYAYKMQEYIHNNPHRPSVNTYFTSFKLFIKSDIDEIIYFNKSLDGDDGPDSSTYTSSAIPSNQLSEYDDFTVKNKLNAITEVWEPGENKKWYYQACTNCFGKGVPSDESDAHRTNSYVSRNENCTKTTTMVVPSFMIPIRVQDINGTLTLTMFKRDGKHLLKQSAKDLVKKMIEDAISGTDDNITPSTLDKNETTSLMKGLILK</sequence>
<dbReference type="Proteomes" id="UP001177003">
    <property type="component" value="Chromosome 4"/>
</dbReference>
<dbReference type="Gene3D" id="2.40.50.140">
    <property type="entry name" value="Nucleic acid-binding proteins"/>
    <property type="match status" value="2"/>
</dbReference>
<evidence type="ECO:0000313" key="2">
    <source>
        <dbReference type="EMBL" id="CAI9279988.1"/>
    </source>
</evidence>
<evidence type="ECO:0000259" key="1">
    <source>
        <dbReference type="Pfam" id="PF08646"/>
    </source>
</evidence>
<name>A0AA36E2M4_LACSI</name>
<protein>
    <recommendedName>
        <fullName evidence="1">Replication factor A C-terminal domain-containing protein</fullName>
    </recommendedName>
</protein>
<reference evidence="2" key="1">
    <citation type="submission" date="2023-04" db="EMBL/GenBank/DDBJ databases">
        <authorList>
            <person name="Vijverberg K."/>
            <person name="Xiong W."/>
            <person name="Schranz E."/>
        </authorList>
    </citation>
    <scope>NUCLEOTIDE SEQUENCE</scope>
</reference>
<dbReference type="InterPro" id="IPR012340">
    <property type="entry name" value="NA-bd_OB-fold"/>
</dbReference>
<organism evidence="2 3">
    <name type="scientific">Lactuca saligna</name>
    <name type="common">Willowleaf lettuce</name>
    <dbReference type="NCBI Taxonomy" id="75948"/>
    <lineage>
        <taxon>Eukaryota</taxon>
        <taxon>Viridiplantae</taxon>
        <taxon>Streptophyta</taxon>
        <taxon>Embryophyta</taxon>
        <taxon>Tracheophyta</taxon>
        <taxon>Spermatophyta</taxon>
        <taxon>Magnoliopsida</taxon>
        <taxon>eudicotyledons</taxon>
        <taxon>Gunneridae</taxon>
        <taxon>Pentapetalae</taxon>
        <taxon>asterids</taxon>
        <taxon>campanulids</taxon>
        <taxon>Asterales</taxon>
        <taxon>Asteraceae</taxon>
        <taxon>Cichorioideae</taxon>
        <taxon>Cichorieae</taxon>
        <taxon>Lactucinae</taxon>
        <taxon>Lactuca</taxon>
    </lineage>
</organism>
<accession>A0AA36E2M4</accession>
<proteinExistence type="predicted"/>
<evidence type="ECO:0000313" key="3">
    <source>
        <dbReference type="Proteomes" id="UP001177003"/>
    </source>
</evidence>
<dbReference type="Pfam" id="PF08646">
    <property type="entry name" value="Rep_fac-A_C"/>
    <property type="match status" value="1"/>
</dbReference>
<dbReference type="AlphaFoldDB" id="A0AA36E2M4"/>
<feature type="domain" description="Replication factor A C-terminal" evidence="1">
    <location>
        <begin position="198"/>
        <end position="282"/>
    </location>
</feature>
<dbReference type="SUPFAM" id="SSF50249">
    <property type="entry name" value="Nucleic acid-binding proteins"/>
    <property type="match status" value="2"/>
</dbReference>
<gene>
    <name evidence="2" type="ORF">LSALG_LOCUS19756</name>
</gene>